<sequence length="2200" mass="245757">MGELTALRAELERVRPVVNRIIGWQQAREESNRITLENERLIDERDSMENRIKLAADTRIMQLEESFEASMTQVRTEAHSQMEVLRVELEQLRRAANGDACGWQERADGTFSNAETGESGIKTMPEALAFARAVQRVVDMGSNDEITKVAQKRAQDAEMKRRELDVKLNEARADARSQRDLLDSWGSTARSILLAFSTFKASSDLVCDICIVQTKKISKQSDRLKQIVSKICQTAATFKEIQSALAAAKINNIKLEEDTTRLDSSLQQTQLELSSLRNSLDRAVEAEVEPMRAEISRARDTISRERVARIIERGQLASLWPIDQPLPVALRRHVQVAKDERRMLFERACGAAAETEIKIEVRRRVADALKWSEKTDDYGRKYYVHSDTGDAAWEPPVAMLYEPPPGRNDLGMIVGLSEESVTKNKIPRSLSYGHEQGPKEPTTANPSHASSAVREPSSDSWQETVDEWGQVSWKNKRTNEVSWQKPPGHNDSQAEESNDILEAGDTGNQQDKGETAWKFSSKSDTRIKGSRTKTAPDEYSSSSDEEVPTSFHDAAFFSKRQERRIIRLERKKNAATIAARRVLTFLEETVSMYHEHRQLPSLSDEDDTPAFIDLQSLRNLAAGKTGWKYVPKKSRKAAKTRVDVIDIAKTRDPGLAREVQNALAPAARESTAILNSSGNFVGKQKPFIVDANTLLRATTTLGTDESDGDGISPEQLRGQLEAIACCEDELLRRLSMSRRRLGQISYILLKTLSTSKVKNQCCVQIDSVHLYEGNLENLPELTVKPETHAQKQLISLRKATLASSNRDKVSERPTVRFSAESNFIHKMAASAVLHGLDGTCINEKLQREACVRLDLHASSQKTRSRQKHSTVAKASHLVVMDLKLREVGITEKILLSAGLATQHYLEVAKLLDLTKSKQIHHHQNNSIRKPAFQTKEVAKSPLEIINKSMSAHEFILDSLLTRASQLGADAWIDHEAQRINVELWSYKLSKHSKHNSHDDSDKNFSFVLNSKVAEMERKDVHIHIGNLFSDSIKRDIKIEALRQVELELVAERQRGDWISNGAQHAVSVRARQVVERAYQARKLVQLQHALRVCCAEKHKAAIVHQSHQSKSNTESLLFSKLAVTRVCENLREQGRRRRIWQEQEVSFFRAEIKRLLWDQDATNQRHAARIAIDEARVDRDNAILGHHAAVAIVLTGLDDGHGVLDKFVKDSKRTEARLAATYAKLASLENFQRIALNHEQRQRRELLSTTHVPRVDVLHPDCITASTTPLDHYSDMPLGLRYVPLRIAKSRLGSQWLMKSTQTRPHEKLEINPHSSTAPVCLRGHKRACRIAAELHQQLLSERSSRRQISAAALSAGVRAANVAKTLATVAQSKASSDRRFAQRDALQEAQKRDVAEMKFKFELNAHMKKIALHVALCEALRHRLGLAHAQQKVQELKILKLTKTIALLRACSRDEIYYERAHSARLKLWVHTMVAGFVRIKSMLRHRETLLHRQKALDLEARRSLRHEIWRQQNATQALGLDTSALFLFFAQRVAVMSGAHKSYNDALRANGATLVLAAMCRSPRRELRCLGAKALSALTWNSHVNSRLLGFQVLEQWQRWVDVAVNRARNQRTNVKLKTTGTHPQHNVTEFFVQTPHDVTTPYDIAVARRQWALRRQRTLAGPNLANISKLVNYRRAASCGDMTSLSPLIKILMVFCRDRDHECVIAAISCIVALSFVAENATLLGKVQGLVAMVSSLMYHVNPEVVILACHAAANMAFQQQCNQERLGAAGTIECLATILRVSWESATHEELIDIIEAATCALTNLLSLHAPNSRKFVATGGVELLLKFLNINSSNLLDADKATQMQTNVINVLANTLAAAGGKNLYLEDSFLHNTSSLFVSASRGMRSFAGTSVSDERSFAYSIVMLCTANNSPARQAAALLLGNLACSSRLRIELGRLGAVEALWRITRERKSSADCATALWALSNLVWSNRANQSRCGPLFEEIFEMIANCRIELPFKYPHLEPSCVFQTRHKDAWNQSAPASLECAYAMGLVANAIYFHDSNCNHMEVIPGGVEAIIRLSKADQPLAIREPALRCLACLTVSDRGAKRVALAESRDDAFKVMVNAAGDANVGSEHASVRRLGAAALASMNSIASARRYLRAAGGIDALVALAGTGEASMSRQAHRTVTSFENISNQARSGEIASLLRAVVHER</sequence>
<evidence type="ECO:0000313" key="5">
    <source>
        <dbReference type="Proteomes" id="UP000789595"/>
    </source>
</evidence>
<organism evidence="4 5">
    <name type="scientific">Pelagomonas calceolata</name>
    <dbReference type="NCBI Taxonomy" id="35677"/>
    <lineage>
        <taxon>Eukaryota</taxon>
        <taxon>Sar</taxon>
        <taxon>Stramenopiles</taxon>
        <taxon>Ochrophyta</taxon>
        <taxon>Pelagophyceae</taxon>
        <taxon>Pelagomonadales</taxon>
        <taxon>Pelagomonadaceae</taxon>
        <taxon>Pelagomonas</taxon>
    </lineage>
</organism>
<dbReference type="InterPro" id="IPR001202">
    <property type="entry name" value="WW_dom"/>
</dbReference>
<reference evidence="4" key="1">
    <citation type="submission" date="2021-11" db="EMBL/GenBank/DDBJ databases">
        <authorList>
            <consortium name="Genoscope - CEA"/>
            <person name="William W."/>
        </authorList>
    </citation>
    <scope>NUCLEOTIDE SEQUENCE</scope>
</reference>
<feature type="domain" description="WW" evidence="3">
    <location>
        <begin position="455"/>
        <end position="488"/>
    </location>
</feature>
<feature type="domain" description="WW" evidence="3">
    <location>
        <begin position="371"/>
        <end position="398"/>
    </location>
</feature>
<proteinExistence type="predicted"/>
<dbReference type="Proteomes" id="UP000789595">
    <property type="component" value="Unassembled WGS sequence"/>
</dbReference>
<evidence type="ECO:0000256" key="1">
    <source>
        <dbReference type="SAM" id="Coils"/>
    </source>
</evidence>
<evidence type="ECO:0000259" key="3">
    <source>
        <dbReference type="PROSITE" id="PS50020"/>
    </source>
</evidence>
<comment type="caution">
    <text evidence="4">The sequence shown here is derived from an EMBL/GenBank/DDBJ whole genome shotgun (WGS) entry which is preliminary data.</text>
</comment>
<feature type="region of interest" description="Disordered" evidence="2">
    <location>
        <begin position="429"/>
        <end position="546"/>
    </location>
</feature>
<dbReference type="InterPro" id="IPR016024">
    <property type="entry name" value="ARM-type_fold"/>
</dbReference>
<evidence type="ECO:0000256" key="2">
    <source>
        <dbReference type="SAM" id="MobiDB-lite"/>
    </source>
</evidence>
<keyword evidence="1" id="KW-0175">Coiled coil</keyword>
<keyword evidence="5" id="KW-1185">Reference proteome</keyword>
<feature type="coiled-coil region" evidence="1">
    <location>
        <begin position="31"/>
        <end position="95"/>
    </location>
</feature>
<dbReference type="PROSITE" id="PS50020">
    <property type="entry name" value="WW_DOMAIN_2"/>
    <property type="match status" value="2"/>
</dbReference>
<dbReference type="Gene3D" id="1.25.10.10">
    <property type="entry name" value="Leucine-rich Repeat Variant"/>
    <property type="match status" value="2"/>
</dbReference>
<dbReference type="SMART" id="SM00456">
    <property type="entry name" value="WW"/>
    <property type="match status" value="2"/>
</dbReference>
<name>A0A8J2SKP7_9STRA</name>
<dbReference type="CDD" id="cd00201">
    <property type="entry name" value="WW"/>
    <property type="match status" value="1"/>
</dbReference>
<dbReference type="InterPro" id="IPR011989">
    <property type="entry name" value="ARM-like"/>
</dbReference>
<gene>
    <name evidence="4" type="ORF">PECAL_4P09270</name>
</gene>
<protein>
    <recommendedName>
        <fullName evidence="3">WW domain-containing protein</fullName>
    </recommendedName>
</protein>
<feature type="compositionally biased region" description="Basic and acidic residues" evidence="2">
    <location>
        <begin position="511"/>
        <end position="527"/>
    </location>
</feature>
<dbReference type="OrthoDB" id="192334at2759"/>
<dbReference type="SUPFAM" id="SSF48371">
    <property type="entry name" value="ARM repeat"/>
    <property type="match status" value="2"/>
</dbReference>
<evidence type="ECO:0000313" key="4">
    <source>
        <dbReference type="EMBL" id="CAH0373700.1"/>
    </source>
</evidence>
<accession>A0A8J2SKP7</accession>
<dbReference type="EMBL" id="CAKKNE010000004">
    <property type="protein sequence ID" value="CAH0373700.1"/>
    <property type="molecule type" value="Genomic_DNA"/>
</dbReference>
<dbReference type="Gene3D" id="2.20.70.10">
    <property type="match status" value="1"/>
</dbReference>
<feature type="coiled-coil region" evidence="1">
    <location>
        <begin position="238"/>
        <end position="286"/>
    </location>
</feature>